<keyword evidence="5" id="KW-0460">Magnesium</keyword>
<dbReference type="STRING" id="574376.BAMA_09575"/>
<name>A0A073K3K5_9BACI</name>
<dbReference type="GO" id="GO:0016874">
    <property type="term" value="F:ligase activity"/>
    <property type="evidence" value="ECO:0007669"/>
    <property type="project" value="UniProtKB-KW"/>
</dbReference>
<proteinExistence type="predicted"/>
<reference evidence="7 8" key="1">
    <citation type="submission" date="2014-06" db="EMBL/GenBank/DDBJ databases">
        <title>Draft genome sequence of Bacillus manliponensis JCM 15802 (MCCC 1A00708).</title>
        <authorList>
            <person name="Lai Q."/>
            <person name="Liu Y."/>
            <person name="Shao Z."/>
        </authorList>
    </citation>
    <scope>NUCLEOTIDE SEQUENCE [LARGE SCALE GENOMIC DNA]</scope>
    <source>
        <strain evidence="7 8">JCM 15802</strain>
    </source>
</reference>
<dbReference type="InterPro" id="IPR005494">
    <property type="entry name" value="GSPS_pre-ATP-grasp-like_dom"/>
</dbReference>
<dbReference type="SUPFAM" id="SSF52440">
    <property type="entry name" value="PreATP-grasp domain"/>
    <property type="match status" value="1"/>
</dbReference>
<evidence type="ECO:0000256" key="4">
    <source>
        <dbReference type="ARBA" id="ARBA00022840"/>
    </source>
</evidence>
<dbReference type="Proteomes" id="UP000027822">
    <property type="component" value="Unassembled WGS sequence"/>
</dbReference>
<dbReference type="EMBL" id="JOTN01000002">
    <property type="protein sequence ID" value="KEK21032.1"/>
    <property type="molecule type" value="Genomic_DNA"/>
</dbReference>
<dbReference type="GO" id="GO:0005524">
    <property type="term" value="F:ATP binding"/>
    <property type="evidence" value="ECO:0007669"/>
    <property type="project" value="UniProtKB-KW"/>
</dbReference>
<dbReference type="SUPFAM" id="SSF56059">
    <property type="entry name" value="Glutathione synthetase ATP-binding domain-like"/>
    <property type="match status" value="1"/>
</dbReference>
<evidence type="ECO:0000256" key="1">
    <source>
        <dbReference type="ARBA" id="ARBA00022598"/>
    </source>
</evidence>
<keyword evidence="2" id="KW-0479">Metal-binding</keyword>
<sequence>MSKDVLRTAFYQEIPQFWPDLYNEPYALYDMHMLDDERVYALREATKACGQLFFKTASLLRQLDDDTLLQMGYPVETLSFLRIEPSMSESIIARFDFVFYEGKMKVLELNSDTPTFIKELFSVNQHVCEAFHVKDINEGEEKRLQQAVTAGINKAKQHIETDTPHIVFTSHGDHVEDRYTAKYLQSLYDEESCFVPLDRLQIIEGDGLYDDKGKKIDILYRQTFPIECALLDEAQSGDPIGEWLLQLVCDRKLHIINPPSAFLLQNKAVQAVIWGLHEQNHPFFSAEEHQWIAQYFLPTYLDADYFQEKHISYVKKPVFGREGDTIEVYNEKGMKVIEEEKRTYTAYKGIYQKYVDLPTTSMNVDGQIKNLHYMYGSFFIDGEASAIGCRAGGQITNNLSYYVPLGREET</sequence>
<dbReference type="GO" id="GO:0046872">
    <property type="term" value="F:metal ion binding"/>
    <property type="evidence" value="ECO:0007669"/>
    <property type="project" value="UniProtKB-KW"/>
</dbReference>
<dbReference type="eggNOG" id="COG0754">
    <property type="taxonomic scope" value="Bacteria"/>
</dbReference>
<keyword evidence="3" id="KW-0547">Nucleotide-binding</keyword>
<evidence type="ECO:0000313" key="8">
    <source>
        <dbReference type="Proteomes" id="UP000027822"/>
    </source>
</evidence>
<accession>A0A073K3K5</accession>
<keyword evidence="4" id="KW-0067">ATP-binding</keyword>
<dbReference type="InterPro" id="IPR016185">
    <property type="entry name" value="PreATP-grasp_dom_sf"/>
</dbReference>
<feature type="domain" description="Glutathionylspermidine synthase pre-ATP-grasp-like" evidence="6">
    <location>
        <begin position="18"/>
        <end position="404"/>
    </location>
</feature>
<dbReference type="AlphaFoldDB" id="A0A073K3K5"/>
<keyword evidence="8" id="KW-1185">Reference proteome</keyword>
<comment type="caution">
    <text evidence="7">The sequence shown here is derived from an EMBL/GenBank/DDBJ whole genome shotgun (WGS) entry which is preliminary data.</text>
</comment>
<keyword evidence="1" id="KW-0436">Ligase</keyword>
<gene>
    <name evidence="7" type="ORF">BAMA_09575</name>
</gene>
<dbReference type="RefSeq" id="WP_034635909.1">
    <property type="nucleotide sequence ID" value="NZ_CBCSJC010000001.1"/>
</dbReference>
<protein>
    <submittedName>
        <fullName evidence="7">Glutathionylspermidine synthase</fullName>
    </submittedName>
</protein>
<evidence type="ECO:0000259" key="6">
    <source>
        <dbReference type="Pfam" id="PF03738"/>
    </source>
</evidence>
<dbReference type="Pfam" id="PF03738">
    <property type="entry name" value="GSP_synth"/>
    <property type="match status" value="1"/>
</dbReference>
<evidence type="ECO:0000256" key="5">
    <source>
        <dbReference type="ARBA" id="ARBA00022842"/>
    </source>
</evidence>
<organism evidence="7 8">
    <name type="scientific">Bacillus manliponensis</name>
    <dbReference type="NCBI Taxonomy" id="574376"/>
    <lineage>
        <taxon>Bacteria</taxon>
        <taxon>Bacillati</taxon>
        <taxon>Bacillota</taxon>
        <taxon>Bacilli</taxon>
        <taxon>Bacillales</taxon>
        <taxon>Bacillaceae</taxon>
        <taxon>Bacillus</taxon>
        <taxon>Bacillus cereus group</taxon>
    </lineage>
</organism>
<evidence type="ECO:0000256" key="2">
    <source>
        <dbReference type="ARBA" id="ARBA00022723"/>
    </source>
</evidence>
<dbReference type="Gene3D" id="3.30.1490.330">
    <property type="match status" value="1"/>
</dbReference>
<evidence type="ECO:0000313" key="7">
    <source>
        <dbReference type="EMBL" id="KEK21032.1"/>
    </source>
</evidence>
<evidence type="ECO:0000256" key="3">
    <source>
        <dbReference type="ARBA" id="ARBA00022741"/>
    </source>
</evidence>